<evidence type="ECO:0000313" key="7">
    <source>
        <dbReference type="EMBL" id="TQV85573.1"/>
    </source>
</evidence>
<feature type="transmembrane region" description="Helical" evidence="6">
    <location>
        <begin position="35"/>
        <end position="55"/>
    </location>
</feature>
<evidence type="ECO:0000256" key="5">
    <source>
        <dbReference type="ARBA" id="ARBA00023136"/>
    </source>
</evidence>
<keyword evidence="8" id="KW-1185">Reference proteome</keyword>
<sequence length="244" mass="26223">MIKMATNLGLLAISLTMLLFAEKKISDKQTPDTKVLQLISGLSKLMASLLFVYFFWANTAASNLFSISLSSSSSFGTLILLGLAFSFAGDLLLLPRGNSRFFLAGIGAFALAHIAYGFAFLKLLVEPDVILISTLLTLPAAAITYHWLSPHLTGRFRVLVSIYLGLISLMVIIGTAAGVSSNNYWIASGAIIFAVSDIYVARNRFVSAGFVNRLIGLPLYYSAQIMIAYGALIVIHGQVNLSSG</sequence>
<dbReference type="InterPro" id="IPR012506">
    <property type="entry name" value="TMEM86B-like"/>
</dbReference>
<dbReference type="Pfam" id="PF07947">
    <property type="entry name" value="YhhN"/>
    <property type="match status" value="1"/>
</dbReference>
<dbReference type="OrthoDB" id="345840at2"/>
<protein>
    <submittedName>
        <fullName evidence="7">Lysoplasmalogenase</fullName>
    </submittedName>
</protein>
<accession>A0A545U843</accession>
<comment type="subcellular location">
    <subcellularLocation>
        <location evidence="1">Membrane</location>
        <topology evidence="1">Multi-pass membrane protein</topology>
    </subcellularLocation>
</comment>
<feature type="transmembrane region" description="Helical" evidence="6">
    <location>
        <begin position="75"/>
        <end position="94"/>
    </location>
</feature>
<gene>
    <name evidence="7" type="ORF">FLL46_20670</name>
</gene>
<organism evidence="7 8">
    <name type="scientific">Aliikangiella coralliicola</name>
    <dbReference type="NCBI Taxonomy" id="2592383"/>
    <lineage>
        <taxon>Bacteria</taxon>
        <taxon>Pseudomonadati</taxon>
        <taxon>Pseudomonadota</taxon>
        <taxon>Gammaproteobacteria</taxon>
        <taxon>Oceanospirillales</taxon>
        <taxon>Pleioneaceae</taxon>
        <taxon>Aliikangiella</taxon>
    </lineage>
</organism>
<evidence type="ECO:0000256" key="3">
    <source>
        <dbReference type="ARBA" id="ARBA00022692"/>
    </source>
</evidence>
<dbReference type="PANTHER" id="PTHR31885">
    <property type="entry name" value="GH04784P"/>
    <property type="match status" value="1"/>
</dbReference>
<dbReference type="PANTHER" id="PTHR31885:SF6">
    <property type="entry name" value="GH04784P"/>
    <property type="match status" value="1"/>
</dbReference>
<dbReference type="GO" id="GO:0016020">
    <property type="term" value="C:membrane"/>
    <property type="evidence" value="ECO:0007669"/>
    <property type="project" value="UniProtKB-SubCell"/>
</dbReference>
<comment type="similarity">
    <text evidence="2">Belongs to the TMEM86 family.</text>
</comment>
<feature type="transmembrane region" description="Helical" evidence="6">
    <location>
        <begin position="101"/>
        <end position="123"/>
    </location>
</feature>
<evidence type="ECO:0000256" key="1">
    <source>
        <dbReference type="ARBA" id="ARBA00004141"/>
    </source>
</evidence>
<reference evidence="7 8" key="1">
    <citation type="submission" date="2019-07" db="EMBL/GenBank/DDBJ databases">
        <title>Draft genome for Aliikangiella sp. M105.</title>
        <authorList>
            <person name="Wang G."/>
        </authorList>
    </citation>
    <scope>NUCLEOTIDE SEQUENCE [LARGE SCALE GENOMIC DNA]</scope>
    <source>
        <strain evidence="7 8">M105</strain>
    </source>
</reference>
<dbReference type="Proteomes" id="UP000315439">
    <property type="component" value="Unassembled WGS sequence"/>
</dbReference>
<feature type="transmembrane region" description="Helical" evidence="6">
    <location>
        <begin position="129"/>
        <end position="148"/>
    </location>
</feature>
<feature type="transmembrane region" description="Helical" evidence="6">
    <location>
        <begin position="184"/>
        <end position="202"/>
    </location>
</feature>
<feature type="transmembrane region" description="Helical" evidence="6">
    <location>
        <begin position="6"/>
        <end position="23"/>
    </location>
</feature>
<name>A0A545U843_9GAMM</name>
<keyword evidence="5 6" id="KW-0472">Membrane</keyword>
<comment type="caution">
    <text evidence="7">The sequence shown here is derived from an EMBL/GenBank/DDBJ whole genome shotgun (WGS) entry which is preliminary data.</text>
</comment>
<proteinExistence type="inferred from homology"/>
<evidence type="ECO:0000256" key="6">
    <source>
        <dbReference type="SAM" id="Phobius"/>
    </source>
</evidence>
<feature type="transmembrane region" description="Helical" evidence="6">
    <location>
        <begin position="160"/>
        <end position="178"/>
    </location>
</feature>
<evidence type="ECO:0000313" key="8">
    <source>
        <dbReference type="Proteomes" id="UP000315439"/>
    </source>
</evidence>
<dbReference type="AlphaFoldDB" id="A0A545U843"/>
<dbReference type="EMBL" id="VIKS01000012">
    <property type="protein sequence ID" value="TQV85573.1"/>
    <property type="molecule type" value="Genomic_DNA"/>
</dbReference>
<dbReference type="GO" id="GO:0016787">
    <property type="term" value="F:hydrolase activity"/>
    <property type="evidence" value="ECO:0007669"/>
    <property type="project" value="TreeGrafter"/>
</dbReference>
<evidence type="ECO:0000256" key="4">
    <source>
        <dbReference type="ARBA" id="ARBA00022989"/>
    </source>
</evidence>
<feature type="transmembrane region" description="Helical" evidence="6">
    <location>
        <begin position="214"/>
        <end position="235"/>
    </location>
</feature>
<evidence type="ECO:0000256" key="2">
    <source>
        <dbReference type="ARBA" id="ARBA00007375"/>
    </source>
</evidence>
<keyword evidence="3 6" id="KW-0812">Transmembrane</keyword>
<keyword evidence="4 6" id="KW-1133">Transmembrane helix</keyword>